<dbReference type="EMBL" id="JAUJWV010000003">
    <property type="protein sequence ID" value="MDN7243280.1"/>
    <property type="molecule type" value="Genomic_DNA"/>
</dbReference>
<protein>
    <submittedName>
        <fullName evidence="1">Uncharacterized protein</fullName>
    </submittedName>
</protein>
<organism evidence="1 2">
    <name type="scientific">Planococcus shixiaomingii</name>
    <dbReference type="NCBI Taxonomy" id="3058393"/>
    <lineage>
        <taxon>Bacteria</taxon>
        <taxon>Bacillati</taxon>
        <taxon>Bacillota</taxon>
        <taxon>Bacilli</taxon>
        <taxon>Bacillales</taxon>
        <taxon>Caryophanaceae</taxon>
        <taxon>Planococcus</taxon>
    </lineage>
</organism>
<evidence type="ECO:0000313" key="2">
    <source>
        <dbReference type="Proteomes" id="UP001172055"/>
    </source>
</evidence>
<accession>A0ABT8N5W6</accession>
<name>A0ABT8N5W6_9BACL</name>
<dbReference type="RefSeq" id="WP_300987015.1">
    <property type="nucleotide sequence ID" value="NZ_CP129236.1"/>
</dbReference>
<comment type="caution">
    <text evidence="1">The sequence shown here is derived from an EMBL/GenBank/DDBJ whole genome shotgun (WGS) entry which is preliminary data.</text>
</comment>
<evidence type="ECO:0000313" key="1">
    <source>
        <dbReference type="EMBL" id="MDN7243280.1"/>
    </source>
</evidence>
<proteinExistence type="predicted"/>
<dbReference type="Proteomes" id="UP001172055">
    <property type="component" value="Unassembled WGS sequence"/>
</dbReference>
<reference evidence="1 2" key="1">
    <citation type="submission" date="2023-06" db="EMBL/GenBank/DDBJ databases">
        <title>Novel species in genus Planococcus.</title>
        <authorList>
            <person name="Ning S."/>
        </authorList>
    </citation>
    <scope>NUCLEOTIDE SEQUENCE [LARGE SCALE GENOMIC DNA]</scope>
    <source>
        <strain evidence="1 2">N028</strain>
    </source>
</reference>
<sequence>MAAFQDKEQILMAYYAQYYRGATIDDVKALDERLRNGIGEERYNQAMNDLAERGLALGIDQVEEREKAGMDAPMATSEGMLYINNVLGLQSDAVEETILTYLEQHLETGGVELTLPPVKDYINESIQEHKKEKPNSNQP</sequence>
<keyword evidence="2" id="KW-1185">Reference proteome</keyword>
<gene>
    <name evidence="1" type="ORF">QWY14_15860</name>
</gene>